<dbReference type="Gene3D" id="1.10.10.10">
    <property type="entry name" value="Winged helix-like DNA-binding domain superfamily/Winged helix DNA-binding domain"/>
    <property type="match status" value="1"/>
</dbReference>
<name>A0ABP4XWG9_9MICO</name>
<proteinExistence type="predicted"/>
<dbReference type="SUPFAM" id="SSF46785">
    <property type="entry name" value="Winged helix' DNA-binding domain"/>
    <property type="match status" value="1"/>
</dbReference>
<evidence type="ECO:0000313" key="1">
    <source>
        <dbReference type="EMBL" id="GAA1793600.1"/>
    </source>
</evidence>
<evidence type="ECO:0000313" key="2">
    <source>
        <dbReference type="Proteomes" id="UP001499938"/>
    </source>
</evidence>
<dbReference type="InterPro" id="IPR021660">
    <property type="entry name" value="DUF3253"/>
</dbReference>
<comment type="caution">
    <text evidence="1">The sequence shown here is derived from an EMBL/GenBank/DDBJ whole genome shotgun (WGS) entry which is preliminary data.</text>
</comment>
<dbReference type="Pfam" id="PF11625">
    <property type="entry name" value="DUF3253"/>
    <property type="match status" value="1"/>
</dbReference>
<gene>
    <name evidence="1" type="ORF">GCM10009811_17890</name>
</gene>
<dbReference type="InterPro" id="IPR036388">
    <property type="entry name" value="WH-like_DNA-bd_sf"/>
</dbReference>
<reference evidence="2" key="1">
    <citation type="journal article" date="2019" name="Int. J. Syst. Evol. Microbiol.">
        <title>The Global Catalogue of Microorganisms (GCM) 10K type strain sequencing project: providing services to taxonomists for standard genome sequencing and annotation.</title>
        <authorList>
            <consortium name="The Broad Institute Genomics Platform"/>
            <consortium name="The Broad Institute Genome Sequencing Center for Infectious Disease"/>
            <person name="Wu L."/>
            <person name="Ma J."/>
        </authorList>
    </citation>
    <scope>NUCLEOTIDE SEQUENCE [LARGE SCALE GENOMIC DNA]</scope>
    <source>
        <strain evidence="2">JCM 15592</strain>
    </source>
</reference>
<sequence length="162" mass="17618">MERTLDGRHIVVGGRRWRATDPGIPEKLGAELVAGLMHARRAVRTHAADARPWVQDAKVALGERGDPWWEPTDDGRSTRLAAAIRTILRGRPTGSMCPSEAARIAGGESWRALMPLVREIARAMHDAGEIRIQQGGLDVPPGVSGPIRLAPGPALRSWHTPR</sequence>
<accession>A0ABP4XWG9</accession>
<keyword evidence="2" id="KW-1185">Reference proteome</keyword>
<dbReference type="InterPro" id="IPR036390">
    <property type="entry name" value="WH_DNA-bd_sf"/>
</dbReference>
<evidence type="ECO:0008006" key="3">
    <source>
        <dbReference type="Google" id="ProtNLM"/>
    </source>
</evidence>
<dbReference type="EMBL" id="BAAAPO010000026">
    <property type="protein sequence ID" value="GAA1793600.1"/>
    <property type="molecule type" value="Genomic_DNA"/>
</dbReference>
<dbReference type="Proteomes" id="UP001499938">
    <property type="component" value="Unassembled WGS sequence"/>
</dbReference>
<protein>
    <recommendedName>
        <fullName evidence="3">DUF3253 domain-containing protein</fullName>
    </recommendedName>
</protein>
<dbReference type="RefSeq" id="WP_344083786.1">
    <property type="nucleotide sequence ID" value="NZ_BAAAPO010000026.1"/>
</dbReference>
<organism evidence="1 2">
    <name type="scientific">Nostocoides veronense</name>
    <dbReference type="NCBI Taxonomy" id="330836"/>
    <lineage>
        <taxon>Bacteria</taxon>
        <taxon>Bacillati</taxon>
        <taxon>Actinomycetota</taxon>
        <taxon>Actinomycetes</taxon>
        <taxon>Micrococcales</taxon>
        <taxon>Intrasporangiaceae</taxon>
        <taxon>Nostocoides</taxon>
    </lineage>
</organism>